<keyword evidence="2" id="KW-0418">Kinase</keyword>
<dbReference type="InterPro" id="IPR043502">
    <property type="entry name" value="DNA/RNA_pol_sf"/>
</dbReference>
<keyword evidence="2" id="KW-0675">Receptor</keyword>
<dbReference type="Pfam" id="PF07727">
    <property type="entry name" value="RVT_2"/>
    <property type="match status" value="1"/>
</dbReference>
<name>A0A2K3LVR5_TRIPR</name>
<dbReference type="InterPro" id="IPR013103">
    <property type="entry name" value="RVT_2"/>
</dbReference>
<dbReference type="CDD" id="cd09272">
    <property type="entry name" value="RNase_HI_RT_Ty1"/>
    <property type="match status" value="1"/>
</dbReference>
<reference evidence="2 3" key="2">
    <citation type="journal article" date="2017" name="Front. Plant Sci.">
        <title>Gene Classification and Mining of Molecular Markers Useful in Red Clover (Trifolium pratense) Breeding.</title>
        <authorList>
            <person name="Istvanek J."/>
            <person name="Dluhosova J."/>
            <person name="Dluhos P."/>
            <person name="Patkova L."/>
            <person name="Nedelnik J."/>
            <person name="Repkova J."/>
        </authorList>
    </citation>
    <scope>NUCLEOTIDE SEQUENCE [LARGE SCALE GENOMIC DNA]</scope>
    <source>
        <strain evidence="3">cv. Tatra</strain>
        <tissue evidence="2">Young leaves</tissue>
    </source>
</reference>
<organism evidence="2 3">
    <name type="scientific">Trifolium pratense</name>
    <name type="common">Red clover</name>
    <dbReference type="NCBI Taxonomy" id="57577"/>
    <lineage>
        <taxon>Eukaryota</taxon>
        <taxon>Viridiplantae</taxon>
        <taxon>Streptophyta</taxon>
        <taxon>Embryophyta</taxon>
        <taxon>Tracheophyta</taxon>
        <taxon>Spermatophyta</taxon>
        <taxon>Magnoliopsida</taxon>
        <taxon>eudicotyledons</taxon>
        <taxon>Gunneridae</taxon>
        <taxon>Pentapetalae</taxon>
        <taxon>rosids</taxon>
        <taxon>fabids</taxon>
        <taxon>Fabales</taxon>
        <taxon>Fabaceae</taxon>
        <taxon>Papilionoideae</taxon>
        <taxon>50 kb inversion clade</taxon>
        <taxon>NPAAA clade</taxon>
        <taxon>Hologalegina</taxon>
        <taxon>IRL clade</taxon>
        <taxon>Trifolieae</taxon>
        <taxon>Trifolium</taxon>
    </lineage>
</organism>
<comment type="caution">
    <text evidence="2">The sequence shown here is derived from an EMBL/GenBank/DDBJ whole genome shotgun (WGS) entry which is preliminary data.</text>
</comment>
<reference evidence="2 3" key="1">
    <citation type="journal article" date="2014" name="Am. J. Bot.">
        <title>Genome assembly and annotation for red clover (Trifolium pratense; Fabaceae).</title>
        <authorList>
            <person name="Istvanek J."/>
            <person name="Jaros M."/>
            <person name="Krenek A."/>
            <person name="Repkova J."/>
        </authorList>
    </citation>
    <scope>NUCLEOTIDE SEQUENCE [LARGE SCALE GENOMIC DNA]</scope>
    <source>
        <strain evidence="3">cv. Tatra</strain>
        <tissue evidence="2">Young leaves</tissue>
    </source>
</reference>
<evidence type="ECO:0000313" key="2">
    <source>
        <dbReference type="EMBL" id="PNX82628.1"/>
    </source>
</evidence>
<dbReference type="PANTHER" id="PTHR11439:SF517">
    <property type="entry name" value="CYSTEINE-RICH RLK (RECEPTOR-LIKE PROTEIN KINASE) 8"/>
    <property type="match status" value="1"/>
</dbReference>
<accession>A0A2K3LVR5</accession>
<dbReference type="GO" id="GO:0016301">
    <property type="term" value="F:kinase activity"/>
    <property type="evidence" value="ECO:0007669"/>
    <property type="project" value="UniProtKB-KW"/>
</dbReference>
<gene>
    <name evidence="2" type="ORF">L195_g038658</name>
</gene>
<evidence type="ECO:0000313" key="3">
    <source>
        <dbReference type="Proteomes" id="UP000236291"/>
    </source>
</evidence>
<keyword evidence="2" id="KW-0808">Transferase</keyword>
<feature type="domain" description="Reverse transcriptase Ty1/copia-type" evidence="1">
    <location>
        <begin position="22"/>
        <end position="262"/>
    </location>
</feature>
<evidence type="ECO:0000259" key="1">
    <source>
        <dbReference type="Pfam" id="PF07727"/>
    </source>
</evidence>
<dbReference type="PANTHER" id="PTHR11439">
    <property type="entry name" value="GAG-POL-RELATED RETROTRANSPOSON"/>
    <property type="match status" value="1"/>
</dbReference>
<dbReference type="EMBL" id="ASHM01042414">
    <property type="protein sequence ID" value="PNX82628.1"/>
    <property type="molecule type" value="Genomic_DNA"/>
</dbReference>
<dbReference type="Proteomes" id="UP000236291">
    <property type="component" value="Unassembled WGS sequence"/>
</dbReference>
<dbReference type="AlphaFoldDB" id="A0A2K3LVR5"/>
<feature type="non-terminal residue" evidence="2">
    <location>
        <position position="1"/>
    </location>
</feature>
<proteinExistence type="predicted"/>
<dbReference type="SUPFAM" id="SSF56672">
    <property type="entry name" value="DNA/RNA polymerases"/>
    <property type="match status" value="1"/>
</dbReference>
<protein>
    <submittedName>
        <fullName evidence="2">Putative LRR receptor-like protein kinase</fullName>
    </submittedName>
</protein>
<sequence length="398" mass="46209">SKFNPFKNYSPSFESSQSIEKNNTWELVQLPRGVKKIGVKWIYKTKYNEQGKIEKYKTRLVAKGYAQQHGFDFNEVFAPVARWDTIRVILVVAGSKAWNVYQFDVKSAFLHGELDEDVDQPPGYQDEDGMVYKLRKALYGLKQSPRAWYSKIESYFVQENFEKCPHEHTLFVKQDDNDNMLIVSLYVDDLIFTGNNDKMFEDFKNSMKNKFFMTDLDKMRYFLGVEVKQLDCGIFIYQQKYAQEILDRFNMNQCNKVCSPIVSENKLTKDENGRLVDATSNRQMIGCLMYLLATRLDLTFSVCLIARYMERLNEIHLVAAKRVLRYIKGSMNYGVLYKKNCELALKGWTYSDYAGDLDDRKSTSGYVFMLGYGPISWSSKKQAIVTLSTTEAEFVSAS</sequence>